<sequence>MSWFLKQGNRLTALHPDMSETMVHKRILKKCGGDLEHALRGRFIEPWSTEDYIKAMEDITARKEIGRNWYKPPMENKTSGKPISNPNKPHYKSPLKGYSINEREIEKDDQKEIHDVYVDGSDSEPSGEEEFPDELSIEDISVAFGVKEVHTNLPQYSDECMDLIHVQDAKIQKPKPARGKGYTAGSSCITNIVINIKETKINLESGAFCTCFGKDYLYKIYKNWQDTLMPIECIKFSSASQNMHPLGIFEEAMKVSY</sequence>
<keyword evidence="3" id="KW-1185">Reference proteome</keyword>
<gene>
    <name evidence="2" type="ORF">O181_070911</name>
</gene>
<reference evidence="2" key="1">
    <citation type="submission" date="2021-03" db="EMBL/GenBank/DDBJ databases">
        <title>Draft genome sequence of rust myrtle Austropuccinia psidii MF-1, a brazilian biotype.</title>
        <authorList>
            <person name="Quecine M.C."/>
            <person name="Pachon D.M.R."/>
            <person name="Bonatelli M.L."/>
            <person name="Correr F.H."/>
            <person name="Franceschini L.M."/>
            <person name="Leite T.F."/>
            <person name="Margarido G.R.A."/>
            <person name="Almeida C.A."/>
            <person name="Ferrarezi J.A."/>
            <person name="Labate C.A."/>
        </authorList>
    </citation>
    <scope>NUCLEOTIDE SEQUENCE</scope>
    <source>
        <strain evidence="2">MF-1</strain>
    </source>
</reference>
<organism evidence="2 3">
    <name type="scientific">Austropuccinia psidii MF-1</name>
    <dbReference type="NCBI Taxonomy" id="1389203"/>
    <lineage>
        <taxon>Eukaryota</taxon>
        <taxon>Fungi</taxon>
        <taxon>Dikarya</taxon>
        <taxon>Basidiomycota</taxon>
        <taxon>Pucciniomycotina</taxon>
        <taxon>Pucciniomycetes</taxon>
        <taxon>Pucciniales</taxon>
        <taxon>Sphaerophragmiaceae</taxon>
        <taxon>Austropuccinia</taxon>
    </lineage>
</organism>
<comment type="caution">
    <text evidence="2">The sequence shown here is derived from an EMBL/GenBank/DDBJ whole genome shotgun (WGS) entry which is preliminary data.</text>
</comment>
<dbReference type="OrthoDB" id="3250101at2759"/>
<evidence type="ECO:0000256" key="1">
    <source>
        <dbReference type="SAM" id="MobiDB-lite"/>
    </source>
</evidence>
<feature type="compositionally biased region" description="Polar residues" evidence="1">
    <location>
        <begin position="76"/>
        <end position="87"/>
    </location>
</feature>
<proteinExistence type="predicted"/>
<evidence type="ECO:0000313" key="2">
    <source>
        <dbReference type="EMBL" id="MBW0531196.1"/>
    </source>
</evidence>
<protein>
    <submittedName>
        <fullName evidence="2">Uncharacterized protein</fullName>
    </submittedName>
</protein>
<dbReference type="EMBL" id="AVOT02036641">
    <property type="protein sequence ID" value="MBW0531196.1"/>
    <property type="molecule type" value="Genomic_DNA"/>
</dbReference>
<dbReference type="CDD" id="cd14279">
    <property type="entry name" value="CUE"/>
    <property type="match status" value="1"/>
</dbReference>
<feature type="region of interest" description="Disordered" evidence="1">
    <location>
        <begin position="70"/>
        <end position="94"/>
    </location>
</feature>
<evidence type="ECO:0000313" key="3">
    <source>
        <dbReference type="Proteomes" id="UP000765509"/>
    </source>
</evidence>
<name>A0A9Q3EZR3_9BASI</name>
<dbReference type="AlphaFoldDB" id="A0A9Q3EZR3"/>
<accession>A0A9Q3EZR3</accession>
<dbReference type="Proteomes" id="UP000765509">
    <property type="component" value="Unassembled WGS sequence"/>
</dbReference>